<dbReference type="EMBL" id="JAAGAX010000003">
    <property type="protein sequence ID" value="KAF2320457.1"/>
    <property type="molecule type" value="Genomic_DNA"/>
</dbReference>
<proteinExistence type="predicted"/>
<gene>
    <name evidence="2" type="ORF">GH714_027557</name>
</gene>
<comment type="caution">
    <text evidence="2">The sequence shown here is derived from an EMBL/GenBank/DDBJ whole genome shotgun (WGS) entry which is preliminary data.</text>
</comment>
<protein>
    <submittedName>
        <fullName evidence="2">Uncharacterized protein</fullName>
    </submittedName>
</protein>
<evidence type="ECO:0000313" key="3">
    <source>
        <dbReference type="Proteomes" id="UP000467840"/>
    </source>
</evidence>
<keyword evidence="3" id="KW-1185">Reference proteome</keyword>
<dbReference type="Pfam" id="PF06521">
    <property type="entry name" value="PAR1"/>
    <property type="match status" value="1"/>
</dbReference>
<feature type="signal peptide" evidence="1">
    <location>
        <begin position="1"/>
        <end position="25"/>
    </location>
</feature>
<keyword evidence="1" id="KW-0732">Signal</keyword>
<evidence type="ECO:0000256" key="1">
    <source>
        <dbReference type="SAM" id="SignalP"/>
    </source>
</evidence>
<evidence type="ECO:0000313" key="2">
    <source>
        <dbReference type="EMBL" id="KAF2320457.1"/>
    </source>
</evidence>
<dbReference type="AlphaFoldDB" id="A0A6A6N4V5"/>
<accession>A0A6A6N4V5</accession>
<organism evidence="2 3">
    <name type="scientific">Hevea brasiliensis</name>
    <name type="common">Para rubber tree</name>
    <name type="synonym">Siphonia brasiliensis</name>
    <dbReference type="NCBI Taxonomy" id="3981"/>
    <lineage>
        <taxon>Eukaryota</taxon>
        <taxon>Viridiplantae</taxon>
        <taxon>Streptophyta</taxon>
        <taxon>Embryophyta</taxon>
        <taxon>Tracheophyta</taxon>
        <taxon>Spermatophyta</taxon>
        <taxon>Magnoliopsida</taxon>
        <taxon>eudicotyledons</taxon>
        <taxon>Gunneridae</taxon>
        <taxon>Pentapetalae</taxon>
        <taxon>rosids</taxon>
        <taxon>fabids</taxon>
        <taxon>Malpighiales</taxon>
        <taxon>Euphorbiaceae</taxon>
        <taxon>Crotonoideae</taxon>
        <taxon>Micrandreae</taxon>
        <taxon>Hevea</taxon>
    </lineage>
</organism>
<dbReference type="InterPro" id="IPR009489">
    <property type="entry name" value="PAR1"/>
</dbReference>
<reference evidence="2 3" key="1">
    <citation type="journal article" date="2020" name="Mol. Plant">
        <title>The Chromosome-Based Rubber Tree Genome Provides New Insights into Spurge Genome Evolution and Rubber Biosynthesis.</title>
        <authorList>
            <person name="Liu J."/>
            <person name="Shi C."/>
            <person name="Shi C.C."/>
            <person name="Li W."/>
            <person name="Zhang Q.J."/>
            <person name="Zhang Y."/>
            <person name="Li K."/>
            <person name="Lu H.F."/>
            <person name="Shi C."/>
            <person name="Zhu S.T."/>
            <person name="Xiao Z.Y."/>
            <person name="Nan H."/>
            <person name="Yue Y."/>
            <person name="Zhu X.G."/>
            <person name="Wu Y."/>
            <person name="Hong X.N."/>
            <person name="Fan G.Y."/>
            <person name="Tong Y."/>
            <person name="Zhang D."/>
            <person name="Mao C.L."/>
            <person name="Liu Y.L."/>
            <person name="Hao S.J."/>
            <person name="Liu W.Q."/>
            <person name="Lv M.Q."/>
            <person name="Zhang H.B."/>
            <person name="Liu Y."/>
            <person name="Hu-Tang G.R."/>
            <person name="Wang J.P."/>
            <person name="Wang J.H."/>
            <person name="Sun Y.H."/>
            <person name="Ni S.B."/>
            <person name="Chen W.B."/>
            <person name="Zhang X.C."/>
            <person name="Jiao Y.N."/>
            <person name="Eichler E.E."/>
            <person name="Li G.H."/>
            <person name="Liu X."/>
            <person name="Gao L.Z."/>
        </authorList>
    </citation>
    <scope>NUCLEOTIDE SEQUENCE [LARGE SCALE GENOMIC DNA]</scope>
    <source>
        <strain evidence="3">cv. GT1</strain>
        <tissue evidence="2">Leaf</tissue>
    </source>
</reference>
<feature type="chain" id="PRO_5025639136" evidence="1">
    <location>
        <begin position="26"/>
        <end position="77"/>
    </location>
</feature>
<name>A0A6A6N4V5_HEVBR</name>
<sequence length="77" mass="7952">MACFKTLALAVLALALVLCARGTLGVFLPKLCESAQEGNARRGLMADIRSSGFVAPGPVHPVKYTIAPIVSPSLAPC</sequence>
<dbReference type="Proteomes" id="UP000467840">
    <property type="component" value="Chromosome 10"/>
</dbReference>